<gene>
    <name evidence="2" type="ORF">FRUB_10462</name>
</gene>
<keyword evidence="3" id="KW-1185">Reference proteome</keyword>
<feature type="region of interest" description="Disordered" evidence="1">
    <location>
        <begin position="425"/>
        <end position="444"/>
    </location>
</feature>
<evidence type="ECO:0000313" key="3">
    <source>
        <dbReference type="Proteomes" id="UP000214646"/>
    </source>
</evidence>
<accession>A0A225CYR5</accession>
<comment type="caution">
    <text evidence="2">The sequence shown here is derived from an EMBL/GenBank/DDBJ whole genome shotgun (WGS) entry which is preliminary data.</text>
</comment>
<feature type="compositionally biased region" description="Basic and acidic residues" evidence="1">
    <location>
        <begin position="434"/>
        <end position="444"/>
    </location>
</feature>
<reference evidence="3" key="1">
    <citation type="submission" date="2017-06" db="EMBL/GenBank/DDBJ databases">
        <title>Genome analysis of Fimbriiglobus ruber SP5, the first member of the order Planctomycetales with confirmed chitinolytic capability.</title>
        <authorList>
            <person name="Ravin N.V."/>
            <person name="Rakitin A.L."/>
            <person name="Ivanova A.A."/>
            <person name="Beletsky A.V."/>
            <person name="Kulichevskaya I.S."/>
            <person name="Mardanov A.V."/>
            <person name="Dedysh S.N."/>
        </authorList>
    </citation>
    <scope>NUCLEOTIDE SEQUENCE [LARGE SCALE GENOMIC DNA]</scope>
    <source>
        <strain evidence="3">SP5</strain>
    </source>
</reference>
<dbReference type="AlphaFoldDB" id="A0A225CYR5"/>
<organism evidence="2 3">
    <name type="scientific">Fimbriiglobus ruber</name>
    <dbReference type="NCBI Taxonomy" id="1908690"/>
    <lineage>
        <taxon>Bacteria</taxon>
        <taxon>Pseudomonadati</taxon>
        <taxon>Planctomycetota</taxon>
        <taxon>Planctomycetia</taxon>
        <taxon>Gemmatales</taxon>
        <taxon>Gemmataceae</taxon>
        <taxon>Fimbriiglobus</taxon>
    </lineage>
</organism>
<name>A0A225CYR5_9BACT</name>
<sequence length="565" mass="63153">MQGDALVRLDADGVTEKERHQLNAKYTSIAERADYFVAVSDPLKTVVVLDKTTLKPIREQKLKFRQLIDLAPHPKLPLSYVTVADDSTAPTFHVIVFNEESCETREPRGVFGTWVRVHPAGTFLVTAHESIYERGTQLLVNPDKTHVVPDYGTIDLLACYTLDEHGVPMFMDLKKKAGAGANGLRMSADGERVTFLSDAGYPMYSKNTGGFDPLDLQKMPVFYETKDRASPRDLAYHPHLPLCASASKDSVVFFHREKGTVEERAVEPVRYDRVHHVYFAPDGKHVVLDCEQGGVRALRSAAIKLSAEEVARVTNPADPGAVDNSEKVKAAKIRARREIEQKVNPAKFARIKAIEWLRLNNAFGPNHRIVPSQAAAFDEELAAGRNFQMTYGKDLVKSGRPTFLCIWNGALFIFPLTEQQEQAFDFPKSRASKRPGDKSGPRLDEPRAELYDLKFDNADALDGKQKVTGSVRFRELESETSHYALKIQYLVNDRVVTSYQFLGQYLGNSKEPIKFSFMPLLNDKVTVKGPIPVFMELVTFATAKHEGEPAIASNTLGQLVFVKEP</sequence>
<evidence type="ECO:0000313" key="2">
    <source>
        <dbReference type="EMBL" id="OWK34491.1"/>
    </source>
</evidence>
<dbReference type="InterPro" id="IPR011044">
    <property type="entry name" value="Quino_amine_DH_bsu"/>
</dbReference>
<dbReference type="SUPFAM" id="SSF50969">
    <property type="entry name" value="YVTN repeat-like/Quinoprotein amine dehydrogenase"/>
    <property type="match status" value="1"/>
</dbReference>
<proteinExistence type="predicted"/>
<evidence type="ECO:0000256" key="1">
    <source>
        <dbReference type="SAM" id="MobiDB-lite"/>
    </source>
</evidence>
<protein>
    <submittedName>
        <fullName evidence="2">Uncharacterized protein</fullName>
    </submittedName>
</protein>
<dbReference type="Proteomes" id="UP000214646">
    <property type="component" value="Unassembled WGS sequence"/>
</dbReference>
<dbReference type="EMBL" id="NIDE01000020">
    <property type="protein sequence ID" value="OWK34491.1"/>
    <property type="molecule type" value="Genomic_DNA"/>
</dbReference>